<feature type="chain" id="PRO_5016623956" description="Outer-membrane lipoprotein LolB" evidence="13">
    <location>
        <begin position="22"/>
        <end position="186"/>
    </location>
</feature>
<dbReference type="Gene3D" id="2.50.20.10">
    <property type="entry name" value="Lipoprotein localisation LolA/LolB/LppX"/>
    <property type="match status" value="1"/>
</dbReference>
<evidence type="ECO:0000256" key="3">
    <source>
        <dbReference type="ARBA" id="ARBA00011245"/>
    </source>
</evidence>
<protein>
    <recommendedName>
        <fullName evidence="4">Outer-membrane lipoprotein LolB</fullName>
    </recommendedName>
</protein>
<keyword evidence="9" id="KW-0564">Palmitate</keyword>
<evidence type="ECO:0000256" key="4">
    <source>
        <dbReference type="ARBA" id="ARBA00016202"/>
    </source>
</evidence>
<evidence type="ECO:0000256" key="13">
    <source>
        <dbReference type="SAM" id="SignalP"/>
    </source>
</evidence>
<evidence type="ECO:0000256" key="8">
    <source>
        <dbReference type="ARBA" id="ARBA00023136"/>
    </source>
</evidence>
<keyword evidence="10" id="KW-0143">Chaperone</keyword>
<keyword evidence="12 14" id="KW-0449">Lipoprotein</keyword>
<evidence type="ECO:0000256" key="7">
    <source>
        <dbReference type="ARBA" id="ARBA00022927"/>
    </source>
</evidence>
<keyword evidence="6 13" id="KW-0732">Signal</keyword>
<evidence type="ECO:0000313" key="15">
    <source>
        <dbReference type="Proteomes" id="UP000254601"/>
    </source>
</evidence>
<proteinExistence type="inferred from homology"/>
<evidence type="ECO:0000256" key="9">
    <source>
        <dbReference type="ARBA" id="ARBA00023139"/>
    </source>
</evidence>
<dbReference type="EMBL" id="UHIC01000001">
    <property type="protein sequence ID" value="SUO93763.1"/>
    <property type="molecule type" value="Genomic_DNA"/>
</dbReference>
<dbReference type="OrthoDB" id="9797618at2"/>
<evidence type="ECO:0000256" key="10">
    <source>
        <dbReference type="ARBA" id="ARBA00023186"/>
    </source>
</evidence>
<name>A0A380MPE8_9GAMM</name>
<keyword evidence="11" id="KW-0998">Cell outer membrane</keyword>
<evidence type="ECO:0000256" key="11">
    <source>
        <dbReference type="ARBA" id="ARBA00023237"/>
    </source>
</evidence>
<reference evidence="14 15" key="1">
    <citation type="submission" date="2018-06" db="EMBL/GenBank/DDBJ databases">
        <authorList>
            <consortium name="Pathogen Informatics"/>
            <person name="Doyle S."/>
        </authorList>
    </citation>
    <scope>NUCLEOTIDE SEQUENCE [LARGE SCALE GENOMIC DNA]</scope>
    <source>
        <strain evidence="14 15">NCTC13337</strain>
    </source>
</reference>
<dbReference type="Proteomes" id="UP000254601">
    <property type="component" value="Unassembled WGS sequence"/>
</dbReference>
<sequence length="186" mass="21391">MNWTKPTKLLILSTTIALLSACSNPFSLQISTLTPSASLLNRSFDAQGKIALRYPKCPTYRACKIEAFSAKVHWQHQNQADSLSFYDPLGQEVLNIIYHANNNQITLNTQNGKENISQEALAERFGLSLPITLLRQWILSPQLSPNFTYQNWQISVMNWQTNHYEQITLKQKDHYIRLLINQLKTN</sequence>
<dbReference type="InterPro" id="IPR004565">
    <property type="entry name" value="OM_lipoprot_LolB"/>
</dbReference>
<gene>
    <name evidence="14" type="ORF">NCTC13337_00389</name>
</gene>
<feature type="signal peptide" evidence="13">
    <location>
        <begin position="1"/>
        <end position="21"/>
    </location>
</feature>
<dbReference type="CDD" id="cd16326">
    <property type="entry name" value="LolB"/>
    <property type="match status" value="1"/>
</dbReference>
<evidence type="ECO:0000313" key="14">
    <source>
        <dbReference type="EMBL" id="SUO93763.1"/>
    </source>
</evidence>
<evidence type="ECO:0000256" key="12">
    <source>
        <dbReference type="ARBA" id="ARBA00023288"/>
    </source>
</evidence>
<comment type="similarity">
    <text evidence="2">Belongs to the LolB family.</text>
</comment>
<evidence type="ECO:0000256" key="1">
    <source>
        <dbReference type="ARBA" id="ARBA00004459"/>
    </source>
</evidence>
<evidence type="ECO:0000256" key="6">
    <source>
        <dbReference type="ARBA" id="ARBA00022729"/>
    </source>
</evidence>
<accession>A0A380MPE8</accession>
<comment type="subcellular location">
    <subcellularLocation>
        <location evidence="1">Cell outer membrane</location>
        <topology evidence="1">Lipid-anchor</topology>
    </subcellularLocation>
</comment>
<dbReference type="GO" id="GO:0015031">
    <property type="term" value="P:protein transport"/>
    <property type="evidence" value="ECO:0007669"/>
    <property type="project" value="UniProtKB-KW"/>
</dbReference>
<evidence type="ECO:0000256" key="5">
    <source>
        <dbReference type="ARBA" id="ARBA00022448"/>
    </source>
</evidence>
<keyword evidence="7" id="KW-0653">Protein transport</keyword>
<dbReference type="SUPFAM" id="SSF89392">
    <property type="entry name" value="Prokaryotic lipoproteins and lipoprotein localization factors"/>
    <property type="match status" value="1"/>
</dbReference>
<keyword evidence="8" id="KW-0472">Membrane</keyword>
<dbReference type="RefSeq" id="WP_072575590.1">
    <property type="nucleotide sequence ID" value="NZ_LWHB01000014.1"/>
</dbReference>
<evidence type="ECO:0000256" key="2">
    <source>
        <dbReference type="ARBA" id="ARBA00009696"/>
    </source>
</evidence>
<keyword evidence="15" id="KW-1185">Reference proteome</keyword>
<organism evidence="14 15">
    <name type="scientific">Suttonella ornithocola</name>
    <dbReference type="NCBI Taxonomy" id="279832"/>
    <lineage>
        <taxon>Bacteria</taxon>
        <taxon>Pseudomonadati</taxon>
        <taxon>Pseudomonadota</taxon>
        <taxon>Gammaproteobacteria</taxon>
        <taxon>Cardiobacteriales</taxon>
        <taxon>Cardiobacteriaceae</taxon>
        <taxon>Suttonella</taxon>
    </lineage>
</organism>
<dbReference type="InterPro" id="IPR029046">
    <property type="entry name" value="LolA/LolB/LppX"/>
</dbReference>
<dbReference type="AlphaFoldDB" id="A0A380MPE8"/>
<comment type="subunit">
    <text evidence="3">Monomer.</text>
</comment>
<dbReference type="GO" id="GO:0009279">
    <property type="term" value="C:cell outer membrane"/>
    <property type="evidence" value="ECO:0007669"/>
    <property type="project" value="UniProtKB-SubCell"/>
</dbReference>
<keyword evidence="5" id="KW-0813">Transport</keyword>
<dbReference type="Pfam" id="PF03550">
    <property type="entry name" value="LolB"/>
    <property type="match status" value="1"/>
</dbReference>
<dbReference type="PROSITE" id="PS51257">
    <property type="entry name" value="PROKAR_LIPOPROTEIN"/>
    <property type="match status" value="1"/>
</dbReference>